<comment type="caution">
    <text evidence="1">The sequence shown here is derived from an EMBL/GenBank/DDBJ whole genome shotgun (WGS) entry which is preliminary data.</text>
</comment>
<evidence type="ECO:0000313" key="2">
    <source>
        <dbReference type="Proteomes" id="UP000314294"/>
    </source>
</evidence>
<protein>
    <submittedName>
        <fullName evidence="1">Uncharacterized protein</fullName>
    </submittedName>
</protein>
<dbReference type="Proteomes" id="UP000314294">
    <property type="component" value="Unassembled WGS sequence"/>
</dbReference>
<reference evidence="1 2" key="1">
    <citation type="submission" date="2019-03" db="EMBL/GenBank/DDBJ databases">
        <title>First draft genome of Liparis tanakae, snailfish: a comprehensive survey of snailfish specific genes.</title>
        <authorList>
            <person name="Kim W."/>
            <person name="Song I."/>
            <person name="Jeong J.-H."/>
            <person name="Kim D."/>
            <person name="Kim S."/>
            <person name="Ryu S."/>
            <person name="Song J.Y."/>
            <person name="Lee S.K."/>
        </authorList>
    </citation>
    <scope>NUCLEOTIDE SEQUENCE [LARGE SCALE GENOMIC DNA]</scope>
    <source>
        <tissue evidence="1">Muscle</tissue>
    </source>
</reference>
<dbReference type="AlphaFoldDB" id="A0A4Z2JE24"/>
<organism evidence="1 2">
    <name type="scientific">Liparis tanakae</name>
    <name type="common">Tanaka's snailfish</name>
    <dbReference type="NCBI Taxonomy" id="230148"/>
    <lineage>
        <taxon>Eukaryota</taxon>
        <taxon>Metazoa</taxon>
        <taxon>Chordata</taxon>
        <taxon>Craniata</taxon>
        <taxon>Vertebrata</taxon>
        <taxon>Euteleostomi</taxon>
        <taxon>Actinopterygii</taxon>
        <taxon>Neopterygii</taxon>
        <taxon>Teleostei</taxon>
        <taxon>Neoteleostei</taxon>
        <taxon>Acanthomorphata</taxon>
        <taxon>Eupercaria</taxon>
        <taxon>Perciformes</taxon>
        <taxon>Cottioidei</taxon>
        <taxon>Cottales</taxon>
        <taxon>Liparidae</taxon>
        <taxon>Liparis</taxon>
    </lineage>
</organism>
<accession>A0A4Z2JE24</accession>
<evidence type="ECO:0000313" key="1">
    <source>
        <dbReference type="EMBL" id="TNN88496.1"/>
    </source>
</evidence>
<sequence>MVTTTFPAVMIKFPMISFTLDATSATNLGVVLGHVLTRPLLDQTAAQQPDGQAGHKHADLGLAEVFLNVTQKEDYQVFNRHTEELPEFDGPSFYCQRTETLGL</sequence>
<dbReference type="EMBL" id="SRLO01000005">
    <property type="protein sequence ID" value="TNN88496.1"/>
    <property type="molecule type" value="Genomic_DNA"/>
</dbReference>
<keyword evidence="2" id="KW-1185">Reference proteome</keyword>
<name>A0A4Z2JE24_9TELE</name>
<proteinExistence type="predicted"/>
<gene>
    <name evidence="1" type="ORF">EYF80_001279</name>
</gene>